<dbReference type="RefSeq" id="WP_282862191.1">
    <property type="nucleotide sequence ID" value="NZ_CP118848.1"/>
</dbReference>
<evidence type="ECO:0000256" key="1">
    <source>
        <dbReference type="SAM" id="Phobius"/>
    </source>
</evidence>
<name>A0AAX3W3U1_MAMLE</name>
<keyword evidence="1" id="KW-0472">Membrane</keyword>
<sequence>MVKRFFKALLDSVVMLLSISIVLWLLNKIEVDARGIENVIRDSQYNSFAFVDFFDLEVFNIAFCIAAIILIIYIFVKTLYVKN</sequence>
<gene>
    <name evidence="2" type="ORF">PYH69_14830</name>
</gene>
<evidence type="ECO:0000313" key="2">
    <source>
        <dbReference type="EMBL" id="WHI59948.1"/>
    </source>
</evidence>
<dbReference type="Proteomes" id="UP001223261">
    <property type="component" value="Chromosome"/>
</dbReference>
<keyword evidence="1" id="KW-0812">Transmembrane</keyword>
<evidence type="ECO:0000313" key="3">
    <source>
        <dbReference type="Proteomes" id="UP001223261"/>
    </source>
</evidence>
<reference evidence="2" key="1">
    <citation type="journal article" date="2023" name="Antibiotics">
        <title>Prevalence and Molecular Characterization of Methicillin-Resistant Staphylococci (MRS) and Mammaliicocci (MRM) in Dromedary Camels from Algeria: First Detection of SCCmec-mecC Hybrid in Methicillin-Resistant Mammaliicoccus lentus.</title>
        <authorList>
            <person name="Belhout C."/>
            <person name="Boyen F."/>
            <person name="Vereecke N."/>
            <person name="Theuns S."/>
            <person name="Taibi N."/>
            <person name="Stegger M."/>
            <person name="de la Fe-Rodriguez P.Y."/>
            <person name="Bouayad L."/>
            <person name="Elgroud R."/>
            <person name="Butaye P."/>
        </authorList>
    </citation>
    <scope>NUCLEOTIDE SEQUENCE</scope>
    <source>
        <strain evidence="2">7048</strain>
    </source>
</reference>
<feature type="transmembrane region" description="Helical" evidence="1">
    <location>
        <begin position="9"/>
        <end position="26"/>
    </location>
</feature>
<keyword evidence="1" id="KW-1133">Transmembrane helix</keyword>
<organism evidence="2 3">
    <name type="scientific">Mammaliicoccus lentus</name>
    <name type="common">Staphylococcus lentus</name>
    <dbReference type="NCBI Taxonomy" id="42858"/>
    <lineage>
        <taxon>Bacteria</taxon>
        <taxon>Bacillati</taxon>
        <taxon>Bacillota</taxon>
        <taxon>Bacilli</taxon>
        <taxon>Bacillales</taxon>
        <taxon>Staphylococcaceae</taxon>
        <taxon>Mammaliicoccus</taxon>
    </lineage>
</organism>
<protein>
    <submittedName>
        <fullName evidence="2">Uncharacterized protein</fullName>
    </submittedName>
</protein>
<dbReference type="AlphaFoldDB" id="A0AAX3W3U1"/>
<dbReference type="EMBL" id="CP118848">
    <property type="protein sequence ID" value="WHI59948.1"/>
    <property type="molecule type" value="Genomic_DNA"/>
</dbReference>
<accession>A0AAX3W3U1</accession>
<proteinExistence type="predicted"/>
<feature type="transmembrane region" description="Helical" evidence="1">
    <location>
        <begin position="58"/>
        <end position="76"/>
    </location>
</feature>